<name>A0A8T2ALE2_ARASU</name>
<evidence type="ECO:0000256" key="3">
    <source>
        <dbReference type="ARBA" id="ARBA00022741"/>
    </source>
</evidence>
<dbReference type="PANTHER" id="PTHR23257">
    <property type="entry name" value="SERINE-THREONINE PROTEIN KINASE"/>
    <property type="match status" value="1"/>
</dbReference>
<dbReference type="InterPro" id="IPR008271">
    <property type="entry name" value="Ser/Thr_kinase_AS"/>
</dbReference>
<dbReference type="InterPro" id="IPR000719">
    <property type="entry name" value="Prot_kinase_dom"/>
</dbReference>
<evidence type="ECO:0000256" key="4">
    <source>
        <dbReference type="ARBA" id="ARBA00022777"/>
    </source>
</evidence>
<feature type="compositionally biased region" description="Low complexity" evidence="7">
    <location>
        <begin position="416"/>
        <end position="425"/>
    </location>
</feature>
<dbReference type="Proteomes" id="UP000694251">
    <property type="component" value="Chromosome 9"/>
</dbReference>
<dbReference type="GO" id="GO:0005737">
    <property type="term" value="C:cytoplasm"/>
    <property type="evidence" value="ECO:0007669"/>
    <property type="project" value="TreeGrafter"/>
</dbReference>
<dbReference type="CDD" id="cd13999">
    <property type="entry name" value="STKc_MAP3K-like"/>
    <property type="match status" value="1"/>
</dbReference>
<keyword evidence="4 9" id="KW-0418">Kinase</keyword>
<dbReference type="SMART" id="SM00220">
    <property type="entry name" value="S_TKc"/>
    <property type="match status" value="1"/>
</dbReference>
<keyword evidence="3 6" id="KW-0547">Nucleotide-binding</keyword>
<dbReference type="GO" id="GO:0005524">
    <property type="term" value="F:ATP binding"/>
    <property type="evidence" value="ECO:0007669"/>
    <property type="project" value="UniProtKB-UniRule"/>
</dbReference>
<evidence type="ECO:0000256" key="1">
    <source>
        <dbReference type="ARBA" id="ARBA00022527"/>
    </source>
</evidence>
<comment type="caution">
    <text evidence="9">The sequence shown here is derived from an EMBL/GenBank/DDBJ whole genome shotgun (WGS) entry which is preliminary data.</text>
</comment>
<dbReference type="EMBL" id="JAEFBJ010000009">
    <property type="protein sequence ID" value="KAG7574653.1"/>
    <property type="molecule type" value="Genomic_DNA"/>
</dbReference>
<evidence type="ECO:0000256" key="2">
    <source>
        <dbReference type="ARBA" id="ARBA00022679"/>
    </source>
</evidence>
<dbReference type="InterPro" id="IPR055164">
    <property type="entry name" value="EDR1/CTR1/ARMC3-like_pept-like"/>
</dbReference>
<dbReference type="InterPro" id="IPR017441">
    <property type="entry name" value="Protein_kinase_ATP_BS"/>
</dbReference>
<feature type="region of interest" description="Disordered" evidence="7">
    <location>
        <begin position="408"/>
        <end position="444"/>
    </location>
</feature>
<dbReference type="PROSITE" id="PS50011">
    <property type="entry name" value="PROTEIN_KINASE_DOM"/>
    <property type="match status" value="1"/>
</dbReference>
<dbReference type="GO" id="GO:0007165">
    <property type="term" value="P:signal transduction"/>
    <property type="evidence" value="ECO:0007669"/>
    <property type="project" value="TreeGrafter"/>
</dbReference>
<keyword evidence="5 6" id="KW-0067">ATP-binding</keyword>
<dbReference type="PANTHER" id="PTHR23257:SF821">
    <property type="entry name" value="ATP BINDING PROTEIN"/>
    <property type="match status" value="1"/>
</dbReference>
<dbReference type="AlphaFoldDB" id="A0A8T2ALE2"/>
<feature type="region of interest" description="Disordered" evidence="7">
    <location>
        <begin position="43"/>
        <end position="71"/>
    </location>
</feature>
<accession>A0A8T2ALE2</accession>
<dbReference type="InterPro" id="IPR001245">
    <property type="entry name" value="Ser-Thr/Tyr_kinase_cat_dom"/>
</dbReference>
<reference evidence="9 10" key="1">
    <citation type="submission" date="2020-12" db="EMBL/GenBank/DDBJ databases">
        <title>Concerted genomic and epigenomic changes stabilize Arabidopsis allopolyploids.</title>
        <authorList>
            <person name="Chen Z."/>
        </authorList>
    </citation>
    <scope>NUCLEOTIDE SEQUENCE [LARGE SCALE GENOMIC DNA]</scope>
    <source>
        <strain evidence="9">As9502</strain>
        <tissue evidence="9">Leaf</tissue>
    </source>
</reference>
<keyword evidence="1" id="KW-0723">Serine/threonine-protein kinase</keyword>
<evidence type="ECO:0000256" key="5">
    <source>
        <dbReference type="ARBA" id="ARBA00022840"/>
    </source>
</evidence>
<evidence type="ECO:0000259" key="8">
    <source>
        <dbReference type="PROSITE" id="PS50011"/>
    </source>
</evidence>
<feature type="compositionally biased region" description="Basic and acidic residues" evidence="7">
    <location>
        <begin position="43"/>
        <end position="54"/>
    </location>
</feature>
<evidence type="ECO:0000313" key="10">
    <source>
        <dbReference type="Proteomes" id="UP000694251"/>
    </source>
</evidence>
<gene>
    <name evidence="9" type="ORF">ISN44_As09g028190</name>
</gene>
<keyword evidence="10" id="KW-1185">Reference proteome</keyword>
<dbReference type="PROSITE" id="PS00108">
    <property type="entry name" value="PROTEIN_KINASE_ST"/>
    <property type="match status" value="1"/>
</dbReference>
<dbReference type="Pfam" id="PF07714">
    <property type="entry name" value="PK_Tyr_Ser-Thr"/>
    <property type="match status" value="1"/>
</dbReference>
<evidence type="ECO:0000256" key="6">
    <source>
        <dbReference type="PROSITE-ProRule" id="PRU10141"/>
    </source>
</evidence>
<dbReference type="PROSITE" id="PS00107">
    <property type="entry name" value="PROTEIN_KINASE_ATP"/>
    <property type="match status" value="1"/>
</dbReference>
<feature type="binding site" evidence="6">
    <location>
        <position position="529"/>
    </location>
    <ligand>
        <name>ATP</name>
        <dbReference type="ChEBI" id="CHEBI:30616"/>
    </ligand>
</feature>
<dbReference type="OrthoDB" id="774951at2759"/>
<organism evidence="9 10">
    <name type="scientific">Arabidopsis suecica</name>
    <name type="common">Swedish thale-cress</name>
    <name type="synonym">Cardaminopsis suecica</name>
    <dbReference type="NCBI Taxonomy" id="45249"/>
    <lineage>
        <taxon>Eukaryota</taxon>
        <taxon>Viridiplantae</taxon>
        <taxon>Streptophyta</taxon>
        <taxon>Embryophyta</taxon>
        <taxon>Tracheophyta</taxon>
        <taxon>Spermatophyta</taxon>
        <taxon>Magnoliopsida</taxon>
        <taxon>eudicotyledons</taxon>
        <taxon>Gunneridae</taxon>
        <taxon>Pentapetalae</taxon>
        <taxon>rosids</taxon>
        <taxon>malvids</taxon>
        <taxon>Brassicales</taxon>
        <taxon>Brassicaceae</taxon>
        <taxon>Camelineae</taxon>
        <taxon>Arabidopsis</taxon>
    </lineage>
</organism>
<protein>
    <submittedName>
        <fullName evidence="9">Protein kinase domain</fullName>
    </submittedName>
</protein>
<dbReference type="Pfam" id="PF14381">
    <property type="entry name" value="EDR1_CTR1_ARMC3_pept"/>
    <property type="match status" value="1"/>
</dbReference>
<evidence type="ECO:0000256" key="7">
    <source>
        <dbReference type="SAM" id="MobiDB-lite"/>
    </source>
</evidence>
<proteinExistence type="predicted"/>
<sequence>MGANCCKCCQGSVESVHNSTALTLADLEVQATADLEVQATDLREVTVEETRDDAGPSEPNPPSPTLRPSQVEEISKSVCVGETSNTKESPKNLVQDRLSSYEASNILWSTGFFSDPIPSGFYSVIPVERLQLFKSIPTMEVINALGKERFKADVICVDLKNDIQLVMIMEFFIKSVKGKDSKEVIKKTAVMVADVYRIKTPLQSPARTVRSFQIHGFPLLGKIKHGSCRVRAILFKVLADAVGLESKLVVGFPSDLRSSASVDSCNHMSVVVEHNNVDMLVDLKRCPGQLTPFSPKAVYMAHISTAWQTDFVDNDSCVSPLEPNSPVERSCPPSVLQSGLSRSLSAPNIATEFFWRKVIKEQPPADFSCNSDGGAESESKRTRRRLILDLNADISRAVELMMQRDFLKERGDDDSSPCSPDDVSSFQLDSHDQVSGERSTLNRQKAISFPSSPRSYQIQSFERSEPSRKKISQIWNEVLESPMFQNKPLLPYEQWNINFSELTVGAFVGSGSSGVVCRGIWNKTEVAIKMLFGQQLTAENMKDFCNEISILRYVYFNFFCASSTYLLTFLPVLSSCSRLRHPNVILFLGACTKPPQLSMITEYMNRGSLYDILRTRKKGLSWQRKLKILSDICRGLMGIHQMGIVHRDLKSANCLLNKGIVKICDFGLSRMMNGTTVEDTEAAGTPEWMAPELIRNEPVTEKCDIFSFGVIMWELCTLSKPWKGVPKEKVIHIVANEGARLTLPEGPLRQLIAECWLEPEQRPSCKEIMHRLKTCKFPIC</sequence>
<evidence type="ECO:0000313" key="9">
    <source>
        <dbReference type="EMBL" id="KAG7574653.1"/>
    </source>
</evidence>
<keyword evidence="2" id="KW-0808">Transferase</keyword>
<dbReference type="GO" id="GO:0004674">
    <property type="term" value="F:protein serine/threonine kinase activity"/>
    <property type="evidence" value="ECO:0007669"/>
    <property type="project" value="UniProtKB-KW"/>
</dbReference>
<feature type="domain" description="Protein kinase" evidence="8">
    <location>
        <begin position="502"/>
        <end position="773"/>
    </location>
</feature>
<dbReference type="InterPro" id="IPR050167">
    <property type="entry name" value="Ser_Thr_protein_kinase"/>
</dbReference>